<dbReference type="SUPFAM" id="SSF56014">
    <property type="entry name" value="Nitrite and sulphite reductase 4Fe-4S domain-like"/>
    <property type="match status" value="1"/>
</dbReference>
<dbReference type="InterPro" id="IPR058578">
    <property type="entry name" value="IspG_TIM"/>
</dbReference>
<protein>
    <recommendedName>
        <fullName evidence="11">4-hydroxy-3-methylbut-2-en-1-yl diphosphate synthase</fullName>
    </recommendedName>
</protein>
<dbReference type="HAMAP" id="MF_00159">
    <property type="entry name" value="IspG"/>
    <property type="match status" value="1"/>
</dbReference>
<gene>
    <name evidence="10" type="ORF">LCGC14_0019460</name>
</gene>
<sequence length="367" mass="38001">MAADAHNYPDIPRRRTRSVVIGDVTIGGDAPVAVQSMTTTTTADVAATVAQIDALVAAGCDLVRVAAATQEDTAALSAIVEAVNVPVIADVHFHFQRALEAIEAGAAKIRLNPGNIADRGQVREVIAAATAAGVAIRVGVNEGSIVDRRAGEQRDADLDKPLVDLMVDKLAEYLEVFEEADFGKLVLSAKSHDAVTTIAVNRRMAERWDYPIHLGLTHAGLAAEAAIRSAAALGALLAEGIGDTIRISFAGDPVAEVSAACELLASLRLRQRRGIELIACPTCGRCEMDIAALAGQVKAALADIDTPLTVAVMGCVVNGPGEAEGADVAICAGKGRAILYVRGQKIGTIPASDIVPAVVDEVTKLNA</sequence>
<dbReference type="InterPro" id="IPR045854">
    <property type="entry name" value="NO2/SO3_Rdtase_4Fe4S_sf"/>
</dbReference>
<dbReference type="Pfam" id="PF04551">
    <property type="entry name" value="GcpE"/>
    <property type="match status" value="1"/>
</dbReference>
<keyword evidence="6" id="KW-0411">Iron-sulfur</keyword>
<dbReference type="GO" id="GO:0016114">
    <property type="term" value="P:terpenoid biosynthetic process"/>
    <property type="evidence" value="ECO:0007669"/>
    <property type="project" value="InterPro"/>
</dbReference>
<dbReference type="Pfam" id="PF26540">
    <property type="entry name" value="GcpE_C"/>
    <property type="match status" value="1"/>
</dbReference>
<evidence type="ECO:0000256" key="5">
    <source>
        <dbReference type="ARBA" id="ARBA00023004"/>
    </source>
</evidence>
<dbReference type="InterPro" id="IPR011005">
    <property type="entry name" value="Dihydropteroate_synth-like_sf"/>
</dbReference>
<reference evidence="10" key="1">
    <citation type="journal article" date="2015" name="Nature">
        <title>Complex archaea that bridge the gap between prokaryotes and eukaryotes.</title>
        <authorList>
            <person name="Spang A."/>
            <person name="Saw J.H."/>
            <person name="Jorgensen S.L."/>
            <person name="Zaremba-Niedzwiedzka K."/>
            <person name="Martijn J."/>
            <person name="Lind A.E."/>
            <person name="van Eijk R."/>
            <person name="Schleper C."/>
            <person name="Guy L."/>
            <person name="Ettema T.J."/>
        </authorList>
    </citation>
    <scope>NUCLEOTIDE SEQUENCE</scope>
</reference>
<dbReference type="GO" id="GO:0051539">
    <property type="term" value="F:4 iron, 4 sulfur cluster binding"/>
    <property type="evidence" value="ECO:0007669"/>
    <property type="project" value="UniProtKB-KW"/>
</dbReference>
<evidence type="ECO:0000256" key="3">
    <source>
        <dbReference type="ARBA" id="ARBA00022723"/>
    </source>
</evidence>
<keyword evidence="5" id="KW-0408">Iron</keyword>
<evidence type="ECO:0000256" key="2">
    <source>
        <dbReference type="ARBA" id="ARBA00022485"/>
    </source>
</evidence>
<evidence type="ECO:0000259" key="8">
    <source>
        <dbReference type="Pfam" id="PF04551"/>
    </source>
</evidence>
<dbReference type="GO" id="GO:0019288">
    <property type="term" value="P:isopentenyl diphosphate biosynthetic process, methylerythritol 4-phosphate pathway"/>
    <property type="evidence" value="ECO:0007669"/>
    <property type="project" value="TreeGrafter"/>
</dbReference>
<keyword evidence="7" id="KW-0414">Isoprene biosynthesis</keyword>
<keyword evidence="2" id="KW-0004">4Fe-4S</keyword>
<feature type="domain" description="IspG TIM-barrel" evidence="8">
    <location>
        <begin position="16"/>
        <end position="260"/>
    </location>
</feature>
<feature type="domain" description="IspG C-terminal" evidence="9">
    <location>
        <begin position="276"/>
        <end position="363"/>
    </location>
</feature>
<dbReference type="PANTHER" id="PTHR30454">
    <property type="entry name" value="4-HYDROXY-3-METHYLBUT-2-EN-1-YL DIPHOSPHATE SYNTHASE"/>
    <property type="match status" value="1"/>
</dbReference>
<dbReference type="PANTHER" id="PTHR30454:SF0">
    <property type="entry name" value="4-HYDROXY-3-METHYLBUT-2-EN-1-YL DIPHOSPHATE SYNTHASE (FERREDOXIN), CHLOROPLASTIC"/>
    <property type="match status" value="1"/>
</dbReference>
<evidence type="ECO:0000259" key="9">
    <source>
        <dbReference type="Pfam" id="PF26540"/>
    </source>
</evidence>
<dbReference type="Gene3D" id="3.20.20.20">
    <property type="entry name" value="Dihydropteroate synthase-like"/>
    <property type="match status" value="1"/>
</dbReference>
<dbReference type="AlphaFoldDB" id="A0A0F9W554"/>
<dbReference type="InterPro" id="IPR004588">
    <property type="entry name" value="IspG_bac-typ"/>
</dbReference>
<dbReference type="EMBL" id="LAZR01000003">
    <property type="protein sequence ID" value="KKO11465.1"/>
    <property type="molecule type" value="Genomic_DNA"/>
</dbReference>
<evidence type="ECO:0000256" key="7">
    <source>
        <dbReference type="ARBA" id="ARBA00023229"/>
    </source>
</evidence>
<evidence type="ECO:0000256" key="1">
    <source>
        <dbReference type="ARBA" id="ARBA00001966"/>
    </source>
</evidence>
<dbReference type="GO" id="GO:0046429">
    <property type="term" value="F:4-hydroxy-3-methylbut-2-en-1-yl diphosphate synthase activity (ferredoxin)"/>
    <property type="evidence" value="ECO:0007669"/>
    <property type="project" value="InterPro"/>
</dbReference>
<proteinExistence type="inferred from homology"/>
<keyword evidence="4" id="KW-0560">Oxidoreductase</keyword>
<name>A0A0F9W554_9ZZZZ</name>
<dbReference type="PIRSF" id="PIRSF004640">
    <property type="entry name" value="IspG"/>
    <property type="match status" value="1"/>
</dbReference>
<accession>A0A0F9W554</accession>
<organism evidence="10">
    <name type="scientific">marine sediment metagenome</name>
    <dbReference type="NCBI Taxonomy" id="412755"/>
    <lineage>
        <taxon>unclassified sequences</taxon>
        <taxon>metagenomes</taxon>
        <taxon>ecological metagenomes</taxon>
    </lineage>
</organism>
<evidence type="ECO:0000256" key="6">
    <source>
        <dbReference type="ARBA" id="ARBA00023014"/>
    </source>
</evidence>
<dbReference type="NCBIfam" id="TIGR00612">
    <property type="entry name" value="ispG_gcpE"/>
    <property type="match status" value="1"/>
</dbReference>
<dbReference type="InterPro" id="IPR058579">
    <property type="entry name" value="IspG_C"/>
</dbReference>
<comment type="cofactor">
    <cofactor evidence="1">
        <name>[4Fe-4S] cluster</name>
        <dbReference type="ChEBI" id="CHEBI:49883"/>
    </cofactor>
</comment>
<keyword evidence="3" id="KW-0479">Metal-binding</keyword>
<dbReference type="GO" id="GO:0005506">
    <property type="term" value="F:iron ion binding"/>
    <property type="evidence" value="ECO:0007669"/>
    <property type="project" value="InterPro"/>
</dbReference>
<dbReference type="SUPFAM" id="SSF51717">
    <property type="entry name" value="Dihydropteroate synthetase-like"/>
    <property type="match status" value="1"/>
</dbReference>
<comment type="caution">
    <text evidence="10">The sequence shown here is derived from an EMBL/GenBank/DDBJ whole genome shotgun (WGS) entry which is preliminary data.</text>
</comment>
<dbReference type="InterPro" id="IPR016425">
    <property type="entry name" value="IspG_bac"/>
</dbReference>
<evidence type="ECO:0000256" key="4">
    <source>
        <dbReference type="ARBA" id="ARBA00023002"/>
    </source>
</evidence>
<evidence type="ECO:0000313" key="10">
    <source>
        <dbReference type="EMBL" id="KKO11465.1"/>
    </source>
</evidence>
<dbReference type="NCBIfam" id="NF001540">
    <property type="entry name" value="PRK00366.1"/>
    <property type="match status" value="1"/>
</dbReference>
<evidence type="ECO:0008006" key="11">
    <source>
        <dbReference type="Google" id="ProtNLM"/>
    </source>
</evidence>
<dbReference type="Gene3D" id="3.30.413.10">
    <property type="entry name" value="Sulfite Reductase Hemoprotein, domain 1"/>
    <property type="match status" value="1"/>
</dbReference>